<proteinExistence type="inferred from homology"/>
<dbReference type="PIRSF" id="PIRSF000077">
    <property type="entry name" value="Thioredoxin"/>
    <property type="match status" value="1"/>
</dbReference>
<dbReference type="KEGG" id="mane:DP065_01355"/>
<keyword evidence="4 7" id="KW-1015">Disulfide bond</keyword>
<dbReference type="SUPFAM" id="SSF52833">
    <property type="entry name" value="Thioredoxin-like"/>
    <property type="match status" value="1"/>
</dbReference>
<dbReference type="RefSeq" id="WP_033179016.1">
    <property type="nucleotide sequence ID" value="NZ_CP030140.1"/>
</dbReference>
<dbReference type="AlphaFoldDB" id="A0A2Z4NCX3"/>
<dbReference type="Gene3D" id="3.40.30.10">
    <property type="entry name" value="Glutaredoxin"/>
    <property type="match status" value="1"/>
</dbReference>
<evidence type="ECO:0000256" key="6">
    <source>
        <dbReference type="PIRNR" id="PIRNR000077"/>
    </source>
</evidence>
<name>A0A2Z4NCX3_9BACT</name>
<dbReference type="Pfam" id="PF00085">
    <property type="entry name" value="Thioredoxin"/>
    <property type="match status" value="1"/>
</dbReference>
<dbReference type="InterPro" id="IPR036249">
    <property type="entry name" value="Thioredoxin-like_sf"/>
</dbReference>
<keyword evidence="2" id="KW-0813">Transport</keyword>
<gene>
    <name evidence="9" type="ORF">DP065_01355</name>
</gene>
<accession>A0A2Z4NCX3</accession>
<keyword evidence="3" id="KW-0249">Electron transport</keyword>
<protein>
    <recommendedName>
        <fullName evidence="6">Thioredoxin</fullName>
    </recommendedName>
</protein>
<evidence type="ECO:0000256" key="1">
    <source>
        <dbReference type="ARBA" id="ARBA00008987"/>
    </source>
</evidence>
<evidence type="ECO:0000256" key="4">
    <source>
        <dbReference type="ARBA" id="ARBA00023157"/>
    </source>
</evidence>
<evidence type="ECO:0000256" key="7">
    <source>
        <dbReference type="PIRSR" id="PIRSR000077-4"/>
    </source>
</evidence>
<evidence type="ECO:0000313" key="10">
    <source>
        <dbReference type="Proteomes" id="UP000250218"/>
    </source>
</evidence>
<feature type="domain" description="Thioredoxin" evidence="8">
    <location>
        <begin position="1"/>
        <end position="100"/>
    </location>
</feature>
<evidence type="ECO:0000256" key="2">
    <source>
        <dbReference type="ARBA" id="ARBA00022448"/>
    </source>
</evidence>
<keyword evidence="5 7" id="KW-0676">Redox-active center</keyword>
<dbReference type="GO" id="GO:0015035">
    <property type="term" value="F:protein-disulfide reductase activity"/>
    <property type="evidence" value="ECO:0007669"/>
    <property type="project" value="InterPro"/>
</dbReference>
<dbReference type="Proteomes" id="UP000250218">
    <property type="component" value="Chromosome"/>
</dbReference>
<dbReference type="InterPro" id="IPR005746">
    <property type="entry name" value="Thioredoxin"/>
</dbReference>
<dbReference type="PANTHER" id="PTHR45663">
    <property type="entry name" value="GEO12009P1"/>
    <property type="match status" value="1"/>
</dbReference>
<keyword evidence="10" id="KW-1185">Reference proteome</keyword>
<comment type="similarity">
    <text evidence="1 6">Belongs to the thioredoxin family.</text>
</comment>
<evidence type="ECO:0000256" key="3">
    <source>
        <dbReference type="ARBA" id="ARBA00022982"/>
    </source>
</evidence>
<dbReference type="GO" id="GO:0005737">
    <property type="term" value="C:cytoplasm"/>
    <property type="evidence" value="ECO:0007669"/>
    <property type="project" value="TreeGrafter"/>
</dbReference>
<reference evidence="10" key="1">
    <citation type="submission" date="2018-06" db="EMBL/GenBank/DDBJ databases">
        <title>Complete genome sequences of Mycoplasma anatis, M. anseris and M. cloacale type strains.</title>
        <authorList>
            <person name="Grozner D."/>
            <person name="Forro B."/>
            <person name="Sulyok K.M."/>
            <person name="Marton S."/>
            <person name="Kreizinger Z."/>
            <person name="Banyai K."/>
            <person name="Gyuranecz M."/>
        </authorList>
    </citation>
    <scope>NUCLEOTIDE SEQUENCE [LARGE SCALE GENOMIC DNA]</scope>
    <source>
        <strain evidence="10">ATCC 49234</strain>
    </source>
</reference>
<sequence>MITKTNKKDLDKKYLEGKAILAFRATWCPPCQMMGPELQRLADEHADINVYDIDVDENIEFAREMKVNGIPSLFLYENGNFIENVTGYLPAEELLKKFNK</sequence>
<evidence type="ECO:0000259" key="8">
    <source>
        <dbReference type="PROSITE" id="PS51352"/>
    </source>
</evidence>
<evidence type="ECO:0000313" key="9">
    <source>
        <dbReference type="EMBL" id="AWX69399.1"/>
    </source>
</evidence>
<dbReference type="EMBL" id="CP030140">
    <property type="protein sequence ID" value="AWX69399.1"/>
    <property type="molecule type" value="Genomic_DNA"/>
</dbReference>
<dbReference type="CDD" id="cd02947">
    <property type="entry name" value="TRX_family"/>
    <property type="match status" value="1"/>
</dbReference>
<feature type="disulfide bond" description="Redox-active" evidence="7">
    <location>
        <begin position="28"/>
        <end position="31"/>
    </location>
</feature>
<dbReference type="PANTHER" id="PTHR45663:SF11">
    <property type="entry name" value="GEO12009P1"/>
    <property type="match status" value="1"/>
</dbReference>
<dbReference type="PROSITE" id="PS51352">
    <property type="entry name" value="THIOREDOXIN_2"/>
    <property type="match status" value="1"/>
</dbReference>
<organism evidence="9 10">
    <name type="scientific">[Mycoplasma] anseris</name>
    <dbReference type="NCBI Taxonomy" id="92400"/>
    <lineage>
        <taxon>Bacteria</taxon>
        <taxon>Bacillati</taxon>
        <taxon>Mycoplasmatota</taxon>
        <taxon>Mycoplasmoidales</taxon>
        <taxon>Metamycoplasmataceae</taxon>
        <taxon>Metamycoplasma</taxon>
    </lineage>
</organism>
<dbReference type="InterPro" id="IPR013766">
    <property type="entry name" value="Thioredoxin_domain"/>
</dbReference>
<evidence type="ECO:0000256" key="5">
    <source>
        <dbReference type="ARBA" id="ARBA00023284"/>
    </source>
</evidence>